<evidence type="ECO:0000256" key="1">
    <source>
        <dbReference type="ARBA" id="ARBA00007398"/>
    </source>
</evidence>
<dbReference type="CTD" id="20249427"/>
<comment type="similarity">
    <text evidence="1">Belongs to the asteroid family.</text>
</comment>
<sequence length="247" mass="28510">MGIRRLLTYCLTEENHCYETVDLVQIAQQHHDGIEILVDYYNFVNYFRCKFVKELSVQANNSYLCLMGAEYVSLDKQICNMLTKLKNCNIKLRFYIDGGQGTNPEEKRQKMEVWRRRHCRDVDSLNDSLNVCCGDVDISNFDMDRCVRPVLSDIQVMASIKSCGFEIVQISNGEADAVIAKDFLMRPNVYAILSSDSDFVVFKHSYLIPNNFFDMNKNLQFTENDSFIPSSIICGVIQNRKVVSRLN</sequence>
<evidence type="ECO:0008006" key="4">
    <source>
        <dbReference type="Google" id="ProtNLM"/>
    </source>
</evidence>
<dbReference type="OMA" id="NDERAYT"/>
<accession>V3ZZU5</accession>
<dbReference type="Gene3D" id="3.40.50.1010">
    <property type="entry name" value="5'-nuclease"/>
    <property type="match status" value="1"/>
</dbReference>
<name>V3ZZU5_LOTGI</name>
<dbReference type="GeneID" id="20249427"/>
<dbReference type="InterPro" id="IPR026832">
    <property type="entry name" value="Asteroid"/>
</dbReference>
<dbReference type="Proteomes" id="UP000030746">
    <property type="component" value="Unassembled WGS sequence"/>
</dbReference>
<dbReference type="RefSeq" id="XP_009059377.1">
    <property type="nucleotide sequence ID" value="XM_009061129.1"/>
</dbReference>
<evidence type="ECO:0000313" key="3">
    <source>
        <dbReference type="Proteomes" id="UP000030746"/>
    </source>
</evidence>
<dbReference type="AlphaFoldDB" id="V3ZZU5"/>
<keyword evidence="3" id="KW-1185">Reference proteome</keyword>
<gene>
    <name evidence="2" type="ORF">LOTGIDRAFT_234031</name>
</gene>
<organism evidence="2 3">
    <name type="scientific">Lottia gigantea</name>
    <name type="common">Giant owl limpet</name>
    <dbReference type="NCBI Taxonomy" id="225164"/>
    <lineage>
        <taxon>Eukaryota</taxon>
        <taxon>Metazoa</taxon>
        <taxon>Spiralia</taxon>
        <taxon>Lophotrochozoa</taxon>
        <taxon>Mollusca</taxon>
        <taxon>Gastropoda</taxon>
        <taxon>Patellogastropoda</taxon>
        <taxon>Lottioidea</taxon>
        <taxon>Lottiidae</taxon>
        <taxon>Lottia</taxon>
    </lineage>
</organism>
<dbReference type="OrthoDB" id="6063169at2759"/>
<dbReference type="KEGG" id="lgi:LOTGIDRAFT_234031"/>
<feature type="non-terminal residue" evidence="2">
    <location>
        <position position="247"/>
    </location>
</feature>
<dbReference type="InterPro" id="IPR029060">
    <property type="entry name" value="PIN-like_dom_sf"/>
</dbReference>
<proteinExistence type="inferred from homology"/>
<protein>
    <recommendedName>
        <fullName evidence="4">Asteroid domain-containing protein</fullName>
    </recommendedName>
</protein>
<dbReference type="EMBL" id="KB202518">
    <property type="protein sequence ID" value="ESO89902.1"/>
    <property type="molecule type" value="Genomic_DNA"/>
</dbReference>
<dbReference type="HOGENOM" id="CLU_1126910_0_0_1"/>
<dbReference type="SUPFAM" id="SSF88723">
    <property type="entry name" value="PIN domain-like"/>
    <property type="match status" value="1"/>
</dbReference>
<dbReference type="PANTHER" id="PTHR15665">
    <property type="entry name" value="ASTEROID PROTEIN"/>
    <property type="match status" value="1"/>
</dbReference>
<dbReference type="PANTHER" id="PTHR15665:SF1">
    <property type="entry name" value="PROTEIN ASTEROID HOMOLOG 1"/>
    <property type="match status" value="1"/>
</dbReference>
<evidence type="ECO:0000313" key="2">
    <source>
        <dbReference type="EMBL" id="ESO89902.1"/>
    </source>
</evidence>
<reference evidence="2 3" key="1">
    <citation type="journal article" date="2013" name="Nature">
        <title>Insights into bilaterian evolution from three spiralian genomes.</title>
        <authorList>
            <person name="Simakov O."/>
            <person name="Marletaz F."/>
            <person name="Cho S.J."/>
            <person name="Edsinger-Gonzales E."/>
            <person name="Havlak P."/>
            <person name="Hellsten U."/>
            <person name="Kuo D.H."/>
            <person name="Larsson T."/>
            <person name="Lv J."/>
            <person name="Arendt D."/>
            <person name="Savage R."/>
            <person name="Osoegawa K."/>
            <person name="de Jong P."/>
            <person name="Grimwood J."/>
            <person name="Chapman J.A."/>
            <person name="Shapiro H."/>
            <person name="Aerts A."/>
            <person name="Otillar R.P."/>
            <person name="Terry A.Y."/>
            <person name="Boore J.L."/>
            <person name="Grigoriev I.V."/>
            <person name="Lindberg D.R."/>
            <person name="Seaver E.C."/>
            <person name="Weisblat D.A."/>
            <person name="Putnam N.H."/>
            <person name="Rokhsar D.S."/>
        </authorList>
    </citation>
    <scope>NUCLEOTIDE SEQUENCE [LARGE SCALE GENOMIC DNA]</scope>
</reference>